<evidence type="ECO:0000313" key="1">
    <source>
        <dbReference type="Proteomes" id="UP000095286"/>
    </source>
</evidence>
<protein>
    <submittedName>
        <fullName evidence="2">CHK domain-containing protein</fullName>
    </submittedName>
</protein>
<dbReference type="Proteomes" id="UP000095286">
    <property type="component" value="Unplaced"/>
</dbReference>
<dbReference type="WBParaSite" id="RSKR_0000390332.1">
    <property type="protein sequence ID" value="RSKR_0000390332.1"/>
    <property type="gene ID" value="RSKR_0000390332"/>
</dbReference>
<reference evidence="2" key="1">
    <citation type="submission" date="2016-11" db="UniProtKB">
        <authorList>
            <consortium name="WormBaseParasite"/>
        </authorList>
    </citation>
    <scope>IDENTIFICATION</scope>
    <source>
        <strain evidence="2">KR3021</strain>
    </source>
</reference>
<evidence type="ECO:0000313" key="2">
    <source>
        <dbReference type="WBParaSite" id="RSKR_0000390332.1"/>
    </source>
</evidence>
<name>A0AC35TT31_9BILA</name>
<organism evidence="1 2">
    <name type="scientific">Rhabditophanes sp. KR3021</name>
    <dbReference type="NCBI Taxonomy" id="114890"/>
    <lineage>
        <taxon>Eukaryota</taxon>
        <taxon>Metazoa</taxon>
        <taxon>Ecdysozoa</taxon>
        <taxon>Nematoda</taxon>
        <taxon>Chromadorea</taxon>
        <taxon>Rhabditida</taxon>
        <taxon>Tylenchina</taxon>
        <taxon>Panagrolaimomorpha</taxon>
        <taxon>Strongyloidoidea</taxon>
        <taxon>Alloionematidae</taxon>
        <taxon>Rhabditophanes</taxon>
    </lineage>
</organism>
<sequence>MTKETLTTRHNREIACYKLFKEDLNLIEMYGCQKKILHQQEGAIILKYLDNKYTHVSYFGSFNATQIENVVERILKLQIASFKTRKQWDGKCDSLFTKQQFAAKQSMFGSVWETMYSYASYAYCGSISRQVYALHKKWEQMYFEDLEKVLSENEGETVLGHNNLSVNSVVFDENEPVISDWQQMTEVNNGSDLASLMVKCVDTDTRHEIEQYIFPLFYSRLKEGLKNDGYELKMTFEDFKYNYDVSFINQTIFYLMDHGFALKEYKIPDKNGDAYFDEIKRKYALKIYHLFKDCLEIKTELEGKNFKESNTSLAWLVDCLEKNSEEFNKLRGNSKVSDIDGYDLSDGKDSFVCILKVPTSESMNAAIDPEIMASMTDAIDANLLARVHNNEILFYTQFKDQKDLKLVEIYGYRERVVDGDDGALLMKYLGNDVVHIHVLDSLNLEQTLKLFDQILVLQTISLKDRCKWKGFIK</sequence>
<accession>A0AC35TT31</accession>
<proteinExistence type="predicted"/>